<comment type="caution">
    <text evidence="1">The sequence shown here is derived from an EMBL/GenBank/DDBJ whole genome shotgun (WGS) entry which is preliminary data.</text>
</comment>
<proteinExistence type="predicted"/>
<keyword evidence="2" id="KW-1185">Reference proteome</keyword>
<evidence type="ECO:0000313" key="2">
    <source>
        <dbReference type="Proteomes" id="UP000188605"/>
    </source>
</evidence>
<accession>A0ACC8XB26</accession>
<dbReference type="EMBL" id="LJDB01000064">
    <property type="protein sequence ID" value="ONI39493.1"/>
    <property type="molecule type" value="Genomic_DNA"/>
</dbReference>
<protein>
    <submittedName>
        <fullName evidence="1">Uncharacterized protein</fullName>
    </submittedName>
</protein>
<reference evidence="1" key="1">
    <citation type="submission" date="2016-08" db="EMBL/GenBank/DDBJ databases">
        <authorList>
            <person name="Ngugi D.K."/>
            <person name="Miyake S."/>
            <person name="Stingl U."/>
        </authorList>
    </citation>
    <scope>NUCLEOTIDE SEQUENCE</scope>
    <source>
        <strain evidence="1">SCG-B11WGA-EpuloA1</strain>
    </source>
</reference>
<gene>
    <name evidence="1" type="ORF">AN396_08160</name>
</gene>
<dbReference type="Proteomes" id="UP000188605">
    <property type="component" value="Unassembled WGS sequence"/>
</dbReference>
<organism evidence="1 2">
    <name type="scientific">Candidatus Epulonipiscium fishelsonii</name>
    <dbReference type="NCBI Taxonomy" id="77094"/>
    <lineage>
        <taxon>Bacteria</taxon>
        <taxon>Bacillati</taxon>
        <taxon>Bacillota</taxon>
        <taxon>Clostridia</taxon>
        <taxon>Lachnospirales</taxon>
        <taxon>Lachnospiraceae</taxon>
        <taxon>Candidatus Epulonipiscium</taxon>
    </lineage>
</organism>
<evidence type="ECO:0000313" key="1">
    <source>
        <dbReference type="EMBL" id="ONI39493.1"/>
    </source>
</evidence>
<sequence>MDKCAIGQIVFSKYGRDKGKPFIILALEDEFIYLADGKLRLVDKPKLKKIKHVQLTNINIEEIKHKIIQQEGITNSEIRNAINEYFNVTS</sequence>
<name>A0ACC8XB26_9FIRM</name>